<dbReference type="KEGG" id="pnp:IJ22_20200"/>
<feature type="domain" description="CheR-type methyltransferase" evidence="6">
    <location>
        <begin position="6"/>
        <end position="286"/>
    </location>
</feature>
<reference evidence="8" key="1">
    <citation type="submission" date="2015-12" db="EMBL/GenBank/DDBJ databases">
        <title>Complete genome sequences of two moderately thermophilic Paenibacillus species.</title>
        <authorList>
            <person name="Butler R.III."/>
            <person name="Wang J."/>
            <person name="Stark B.C."/>
            <person name="Pombert J.-F."/>
        </authorList>
    </citation>
    <scope>NUCLEOTIDE SEQUENCE [LARGE SCALE GENOMIC DNA]</scope>
    <source>
        <strain evidence="8">32O-Y</strain>
    </source>
</reference>
<keyword evidence="3" id="KW-0489">Methyltransferase</keyword>
<dbReference type="STRING" id="162209.IJ22_20200"/>
<evidence type="ECO:0000313" key="7">
    <source>
        <dbReference type="EMBL" id="ALS22394.1"/>
    </source>
</evidence>
<dbReference type="Gene3D" id="3.40.50.150">
    <property type="entry name" value="Vaccinia Virus protein VP39"/>
    <property type="match status" value="1"/>
</dbReference>
<dbReference type="PATRIC" id="fig|162209.4.peg.2138"/>
<organism evidence="7 8">
    <name type="scientific">Paenibacillus naphthalenovorans</name>
    <dbReference type="NCBI Taxonomy" id="162209"/>
    <lineage>
        <taxon>Bacteria</taxon>
        <taxon>Bacillati</taxon>
        <taxon>Bacillota</taxon>
        <taxon>Bacilli</taxon>
        <taxon>Bacillales</taxon>
        <taxon>Paenibacillaceae</taxon>
        <taxon>Paenibacillus</taxon>
    </lineage>
</organism>
<dbReference type="EC" id="2.1.1.80" evidence="2"/>
<dbReference type="InterPro" id="IPR026024">
    <property type="entry name" value="Chemotaxis_MeTrfase_CheR"/>
</dbReference>
<evidence type="ECO:0000259" key="6">
    <source>
        <dbReference type="PROSITE" id="PS50123"/>
    </source>
</evidence>
<evidence type="ECO:0000313" key="8">
    <source>
        <dbReference type="Proteomes" id="UP000061660"/>
    </source>
</evidence>
<dbReference type="PANTHER" id="PTHR24422:SF10">
    <property type="entry name" value="CHEMOTAXIS PROTEIN METHYLTRANSFERASE 2"/>
    <property type="match status" value="1"/>
</dbReference>
<dbReference type="SMART" id="SM00138">
    <property type="entry name" value="MeTrc"/>
    <property type="match status" value="1"/>
</dbReference>
<dbReference type="GO" id="GO:0032259">
    <property type="term" value="P:methylation"/>
    <property type="evidence" value="ECO:0007669"/>
    <property type="project" value="UniProtKB-KW"/>
</dbReference>
<reference evidence="7 8" key="2">
    <citation type="journal article" date="2016" name="Genome Announc.">
        <title>Complete Genome Sequences of Two Interactive Moderate Thermophiles, Paenibacillus napthalenovorans 32O-Y and Paenibacillus sp. 32O-W.</title>
        <authorList>
            <person name="Butler R.R.III."/>
            <person name="Wang J."/>
            <person name="Stark B.C."/>
            <person name="Pombert J.F."/>
        </authorList>
    </citation>
    <scope>NUCLEOTIDE SEQUENCE [LARGE SCALE GENOMIC DNA]</scope>
    <source>
        <strain evidence="7 8">32O-Y</strain>
    </source>
</reference>
<dbReference type="PIRSF" id="PIRSF000410">
    <property type="entry name" value="CheR"/>
    <property type="match status" value="1"/>
</dbReference>
<dbReference type="SUPFAM" id="SSF47757">
    <property type="entry name" value="Chemotaxis receptor methyltransferase CheR, N-terminal domain"/>
    <property type="match status" value="1"/>
</dbReference>
<sequence length="286" mass="33570">MQPPEEIGDEMVLSDELYAKFVKMVYKATGIYYEHNKKYYVQKRIEKRAEKLGIDSIHDYYRILKFSKDSTEFDKLINDLTVNETYFFRDYPQLRNFAEEVLPMVVRRKNMNNDRTIKIWSAACSTGEEPYTLSIILQEMLDEPEKWNLRIVASDINTDVLHTAKNGLYEYRSVRDVPPEYLEKYFTKKHESYLVKLGVKKLVHFMKINLMDSVAVSDITGCDFIFCRNCLIYFDDESRKTVLSDFYRSLNPGGIIYLGHSESVGRISSAYCMQRIGDTIVYSKPK</sequence>
<keyword evidence="8" id="KW-1185">Reference proteome</keyword>
<dbReference type="PROSITE" id="PS50123">
    <property type="entry name" value="CHER"/>
    <property type="match status" value="1"/>
</dbReference>
<accession>A0A0U2WAK5</accession>
<evidence type="ECO:0000256" key="4">
    <source>
        <dbReference type="ARBA" id="ARBA00022679"/>
    </source>
</evidence>
<evidence type="ECO:0000256" key="3">
    <source>
        <dbReference type="ARBA" id="ARBA00022603"/>
    </source>
</evidence>
<evidence type="ECO:0000256" key="2">
    <source>
        <dbReference type="ARBA" id="ARBA00012534"/>
    </source>
</evidence>
<dbReference type="PANTHER" id="PTHR24422">
    <property type="entry name" value="CHEMOTAXIS PROTEIN METHYLTRANSFERASE"/>
    <property type="match status" value="1"/>
</dbReference>
<evidence type="ECO:0000256" key="5">
    <source>
        <dbReference type="ARBA" id="ARBA00022691"/>
    </source>
</evidence>
<keyword evidence="5" id="KW-0949">S-adenosyl-L-methionine</keyword>
<dbReference type="GO" id="GO:0008983">
    <property type="term" value="F:protein-glutamate O-methyltransferase activity"/>
    <property type="evidence" value="ECO:0007669"/>
    <property type="project" value="UniProtKB-EC"/>
</dbReference>
<name>A0A0U2WAK5_9BACL</name>
<dbReference type="InterPro" id="IPR050903">
    <property type="entry name" value="Bact_Chemotaxis_MeTrfase"/>
</dbReference>
<dbReference type="Pfam" id="PF01739">
    <property type="entry name" value="CheR"/>
    <property type="match status" value="1"/>
</dbReference>
<dbReference type="SUPFAM" id="SSF53335">
    <property type="entry name" value="S-adenosyl-L-methionine-dependent methyltransferases"/>
    <property type="match status" value="1"/>
</dbReference>
<dbReference type="Pfam" id="PF03705">
    <property type="entry name" value="CheR_N"/>
    <property type="match status" value="1"/>
</dbReference>
<protein>
    <recommendedName>
        <fullName evidence="2">protein-glutamate O-methyltransferase</fullName>
        <ecNumber evidence="2">2.1.1.80</ecNumber>
    </recommendedName>
</protein>
<gene>
    <name evidence="7" type="ORF">IJ22_20200</name>
</gene>
<evidence type="ECO:0000256" key="1">
    <source>
        <dbReference type="ARBA" id="ARBA00001541"/>
    </source>
</evidence>
<dbReference type="InterPro" id="IPR022642">
    <property type="entry name" value="CheR_C"/>
</dbReference>
<dbReference type="InterPro" id="IPR029063">
    <property type="entry name" value="SAM-dependent_MTases_sf"/>
</dbReference>
<dbReference type="EMBL" id="CP013652">
    <property type="protein sequence ID" value="ALS22394.1"/>
    <property type="molecule type" value="Genomic_DNA"/>
</dbReference>
<dbReference type="InterPro" id="IPR022641">
    <property type="entry name" value="CheR_N"/>
</dbReference>
<keyword evidence="4" id="KW-0808">Transferase</keyword>
<comment type="catalytic activity">
    <reaction evidence="1">
        <text>L-glutamyl-[protein] + S-adenosyl-L-methionine = [protein]-L-glutamate 5-O-methyl ester + S-adenosyl-L-homocysteine</text>
        <dbReference type="Rhea" id="RHEA:24452"/>
        <dbReference type="Rhea" id="RHEA-COMP:10208"/>
        <dbReference type="Rhea" id="RHEA-COMP:10311"/>
        <dbReference type="ChEBI" id="CHEBI:29973"/>
        <dbReference type="ChEBI" id="CHEBI:57856"/>
        <dbReference type="ChEBI" id="CHEBI:59789"/>
        <dbReference type="ChEBI" id="CHEBI:82795"/>
        <dbReference type="EC" id="2.1.1.80"/>
    </reaction>
</comment>
<dbReference type="InterPro" id="IPR000780">
    <property type="entry name" value="CheR_MeTrfase"/>
</dbReference>
<dbReference type="InterPro" id="IPR036804">
    <property type="entry name" value="CheR_N_sf"/>
</dbReference>
<dbReference type="Gene3D" id="1.10.155.10">
    <property type="entry name" value="Chemotaxis receptor methyltransferase CheR, N-terminal domain"/>
    <property type="match status" value="1"/>
</dbReference>
<dbReference type="AlphaFoldDB" id="A0A0U2WAK5"/>
<dbReference type="Proteomes" id="UP000061660">
    <property type="component" value="Chromosome"/>
</dbReference>
<dbReference type="PRINTS" id="PR00996">
    <property type="entry name" value="CHERMTFRASE"/>
</dbReference>
<proteinExistence type="predicted"/>